<dbReference type="GO" id="GO:0048038">
    <property type="term" value="F:quinone binding"/>
    <property type="evidence" value="ECO:0007669"/>
    <property type="project" value="TreeGrafter"/>
</dbReference>
<proteinExistence type="inferred from homology"/>
<dbReference type="PRINTS" id="PR00080">
    <property type="entry name" value="SDRFAMILY"/>
</dbReference>
<reference evidence="3" key="1">
    <citation type="journal article" date="2020" name="Stud. Mycol.">
        <title>101 Dothideomycetes genomes: a test case for predicting lifestyles and emergence of pathogens.</title>
        <authorList>
            <person name="Haridas S."/>
            <person name="Albert R."/>
            <person name="Binder M."/>
            <person name="Bloem J."/>
            <person name="Labutti K."/>
            <person name="Salamov A."/>
            <person name="Andreopoulos B."/>
            <person name="Baker S."/>
            <person name="Barry K."/>
            <person name="Bills G."/>
            <person name="Bluhm B."/>
            <person name="Cannon C."/>
            <person name="Castanera R."/>
            <person name="Culley D."/>
            <person name="Daum C."/>
            <person name="Ezra D."/>
            <person name="Gonzalez J."/>
            <person name="Henrissat B."/>
            <person name="Kuo A."/>
            <person name="Liang C."/>
            <person name="Lipzen A."/>
            <person name="Lutzoni F."/>
            <person name="Magnuson J."/>
            <person name="Mondo S."/>
            <person name="Nolan M."/>
            <person name="Ohm R."/>
            <person name="Pangilinan J."/>
            <person name="Park H.-J."/>
            <person name="Ramirez L."/>
            <person name="Alfaro M."/>
            <person name="Sun H."/>
            <person name="Tritt A."/>
            <person name="Yoshinaga Y."/>
            <person name="Zwiers L.-H."/>
            <person name="Turgeon B."/>
            <person name="Goodwin S."/>
            <person name="Spatafora J."/>
            <person name="Crous P."/>
            <person name="Grigoriev I."/>
        </authorList>
    </citation>
    <scope>NUCLEOTIDE SEQUENCE</scope>
    <source>
        <strain evidence="3">CBS 113389</strain>
    </source>
</reference>
<dbReference type="RefSeq" id="XP_033591401.1">
    <property type="nucleotide sequence ID" value="XM_033732832.1"/>
</dbReference>
<dbReference type="EMBL" id="MU001633">
    <property type="protein sequence ID" value="KAF2484832.1"/>
    <property type="molecule type" value="Genomic_DNA"/>
</dbReference>
<dbReference type="CDD" id="cd05233">
    <property type="entry name" value="SDR_c"/>
    <property type="match status" value="1"/>
</dbReference>
<evidence type="ECO:0000313" key="4">
    <source>
        <dbReference type="Proteomes" id="UP000799767"/>
    </source>
</evidence>
<dbReference type="PRINTS" id="PR00081">
    <property type="entry name" value="GDHRDH"/>
</dbReference>
<dbReference type="PROSITE" id="PS00061">
    <property type="entry name" value="ADH_SHORT"/>
    <property type="match status" value="1"/>
</dbReference>
<dbReference type="PANTHER" id="PTHR42760">
    <property type="entry name" value="SHORT-CHAIN DEHYDROGENASES/REDUCTASES FAMILY MEMBER"/>
    <property type="match status" value="1"/>
</dbReference>
<organism evidence="3 4">
    <name type="scientific">Neohortaea acidophila</name>
    <dbReference type="NCBI Taxonomy" id="245834"/>
    <lineage>
        <taxon>Eukaryota</taxon>
        <taxon>Fungi</taxon>
        <taxon>Dikarya</taxon>
        <taxon>Ascomycota</taxon>
        <taxon>Pezizomycotina</taxon>
        <taxon>Dothideomycetes</taxon>
        <taxon>Dothideomycetidae</taxon>
        <taxon>Mycosphaerellales</taxon>
        <taxon>Teratosphaeriaceae</taxon>
        <taxon>Neohortaea</taxon>
    </lineage>
</organism>
<dbReference type="Gene3D" id="3.40.50.720">
    <property type="entry name" value="NAD(P)-binding Rossmann-like Domain"/>
    <property type="match status" value="1"/>
</dbReference>
<dbReference type="InterPro" id="IPR036291">
    <property type="entry name" value="NAD(P)-bd_dom_sf"/>
</dbReference>
<evidence type="ECO:0000256" key="2">
    <source>
        <dbReference type="ARBA" id="ARBA00022857"/>
    </source>
</evidence>
<evidence type="ECO:0000256" key="1">
    <source>
        <dbReference type="ARBA" id="ARBA00006484"/>
    </source>
</evidence>
<protein>
    <recommendedName>
        <fullName evidence="5">Short chain dehydrogenase</fullName>
    </recommendedName>
</protein>
<dbReference type="AlphaFoldDB" id="A0A6A6PXR5"/>
<comment type="similarity">
    <text evidence="1">Belongs to the short-chain dehydrogenases/reductases (SDR) family.</text>
</comment>
<accession>A0A6A6PXR5</accession>
<evidence type="ECO:0008006" key="5">
    <source>
        <dbReference type="Google" id="ProtNLM"/>
    </source>
</evidence>
<keyword evidence="2" id="KW-0521">NADP</keyword>
<gene>
    <name evidence="3" type="ORF">BDY17DRAFT_292457</name>
</gene>
<dbReference type="GO" id="GO:0006633">
    <property type="term" value="P:fatty acid biosynthetic process"/>
    <property type="evidence" value="ECO:0007669"/>
    <property type="project" value="TreeGrafter"/>
</dbReference>
<keyword evidence="4" id="KW-1185">Reference proteome</keyword>
<dbReference type="OrthoDB" id="1274115at2759"/>
<dbReference type="Pfam" id="PF13561">
    <property type="entry name" value="adh_short_C2"/>
    <property type="match status" value="1"/>
</dbReference>
<dbReference type="GO" id="GO:0016616">
    <property type="term" value="F:oxidoreductase activity, acting on the CH-OH group of donors, NAD or NADP as acceptor"/>
    <property type="evidence" value="ECO:0007669"/>
    <property type="project" value="TreeGrafter"/>
</dbReference>
<sequence length="310" mass="33017">MRKAVKLGYTTILPNLALSNDEGRLLVMWGEPRSTTPPPTFHTMAFTNRLAILAGGLGGLGCATGKLLHAHGAKLALLYAPAEAERLQPTVAETYGYQNTSEAGDSIKGYACDITSPDSVSEAFSAIAQDNVAFPAMLVNAAGYVNLTALETFPPEDALKHYVINLFGPTLTGQAFARMYIERKKAEGEGKAAPGRIVNIASQAAHVALWHHGPYCASKAGLIGLSKCMASEWGPHGITTNTISPGPIMTEMGKKAWSDPAAREEYLKSVPTGSFADPDEVARIVHFLCEDKAKSINGNDVRLDGGFTIR</sequence>
<dbReference type="PANTHER" id="PTHR42760:SF122">
    <property type="entry name" value="NAD(P)-BINDING PROTEIN"/>
    <property type="match status" value="1"/>
</dbReference>
<evidence type="ECO:0000313" key="3">
    <source>
        <dbReference type="EMBL" id="KAF2484832.1"/>
    </source>
</evidence>
<dbReference type="GeneID" id="54473834"/>
<dbReference type="InterPro" id="IPR020904">
    <property type="entry name" value="Sc_DH/Rdtase_CS"/>
</dbReference>
<dbReference type="InterPro" id="IPR002347">
    <property type="entry name" value="SDR_fam"/>
</dbReference>
<dbReference type="Proteomes" id="UP000799767">
    <property type="component" value="Unassembled WGS sequence"/>
</dbReference>
<dbReference type="SUPFAM" id="SSF51735">
    <property type="entry name" value="NAD(P)-binding Rossmann-fold domains"/>
    <property type="match status" value="1"/>
</dbReference>
<name>A0A6A6PXR5_9PEZI</name>